<gene>
    <name evidence="2" type="ORF">HNR07_000635</name>
</gene>
<dbReference type="PANTHER" id="PTHR30543:SF21">
    <property type="entry name" value="NAD(P)H-DEPENDENT FMN REDUCTASE LOT6"/>
    <property type="match status" value="1"/>
</dbReference>
<reference evidence="2 3" key="1">
    <citation type="submission" date="2020-08" db="EMBL/GenBank/DDBJ databases">
        <title>Sequencing the genomes of 1000 actinobacteria strains.</title>
        <authorList>
            <person name="Klenk H.-P."/>
        </authorList>
    </citation>
    <scope>NUCLEOTIDE SEQUENCE [LARGE SCALE GENOMIC DNA]</scope>
    <source>
        <strain evidence="2 3">DSM 44598</strain>
    </source>
</reference>
<evidence type="ECO:0000313" key="3">
    <source>
        <dbReference type="Proteomes" id="UP000579647"/>
    </source>
</evidence>
<dbReference type="GO" id="GO:0016491">
    <property type="term" value="F:oxidoreductase activity"/>
    <property type="evidence" value="ECO:0007669"/>
    <property type="project" value="InterPro"/>
</dbReference>
<proteinExistence type="predicted"/>
<dbReference type="EMBL" id="JACHDO010000001">
    <property type="protein sequence ID" value="MBB5489498.1"/>
    <property type="molecule type" value="Genomic_DNA"/>
</dbReference>
<evidence type="ECO:0000313" key="2">
    <source>
        <dbReference type="EMBL" id="MBB5489498.1"/>
    </source>
</evidence>
<feature type="domain" description="NADPH-dependent FMN reductase-like" evidence="1">
    <location>
        <begin position="8"/>
        <end position="149"/>
    </location>
</feature>
<dbReference type="AlphaFoldDB" id="A0A840WHF3"/>
<sequence length="194" mass="21458">MHSEDPVRLSLIIGSTREGRFGPTVARWFLRLAREHQGVEVDVIDLADTELPDRIVEESPLPAQVAELAPRLAEADAFVVITPEYNRSFPAPLKTAIDWFHEEWAAKPVGFVSYGGVSGGMHAVQHLRSVFAELRATSIRENVCFPNYWDGFDADGGWPKDARGSAEAAGGLLDELTWWARALRTHRGAEPLPS</sequence>
<dbReference type="GO" id="GO:0010181">
    <property type="term" value="F:FMN binding"/>
    <property type="evidence" value="ECO:0007669"/>
    <property type="project" value="TreeGrafter"/>
</dbReference>
<dbReference type="Gene3D" id="3.40.50.360">
    <property type="match status" value="1"/>
</dbReference>
<accession>A0A840WHF3</accession>
<comment type="caution">
    <text evidence="2">The sequence shown here is derived from an EMBL/GenBank/DDBJ whole genome shotgun (WGS) entry which is preliminary data.</text>
</comment>
<dbReference type="GO" id="GO:0005829">
    <property type="term" value="C:cytosol"/>
    <property type="evidence" value="ECO:0007669"/>
    <property type="project" value="TreeGrafter"/>
</dbReference>
<dbReference type="InterPro" id="IPR029039">
    <property type="entry name" value="Flavoprotein-like_sf"/>
</dbReference>
<dbReference type="InterPro" id="IPR050712">
    <property type="entry name" value="NAD(P)H-dep_reductase"/>
</dbReference>
<dbReference type="InterPro" id="IPR005025">
    <property type="entry name" value="FMN_Rdtase-like_dom"/>
</dbReference>
<dbReference type="SUPFAM" id="SSF52218">
    <property type="entry name" value="Flavoproteins"/>
    <property type="match status" value="1"/>
</dbReference>
<evidence type="ECO:0000259" key="1">
    <source>
        <dbReference type="Pfam" id="PF03358"/>
    </source>
</evidence>
<dbReference type="Pfam" id="PF03358">
    <property type="entry name" value="FMN_red"/>
    <property type="match status" value="1"/>
</dbReference>
<dbReference type="PANTHER" id="PTHR30543">
    <property type="entry name" value="CHROMATE REDUCTASE"/>
    <property type="match status" value="1"/>
</dbReference>
<dbReference type="Proteomes" id="UP000579647">
    <property type="component" value="Unassembled WGS sequence"/>
</dbReference>
<name>A0A840WHF3_9ACTN</name>
<keyword evidence="3" id="KW-1185">Reference proteome</keyword>
<protein>
    <submittedName>
        <fullName evidence="2">NAD(P)H-dependent FMN reductase</fullName>
    </submittedName>
</protein>
<organism evidence="2 3">
    <name type="scientific">Nocardiopsis metallicus</name>
    <dbReference type="NCBI Taxonomy" id="179819"/>
    <lineage>
        <taxon>Bacteria</taxon>
        <taxon>Bacillati</taxon>
        <taxon>Actinomycetota</taxon>
        <taxon>Actinomycetes</taxon>
        <taxon>Streptosporangiales</taxon>
        <taxon>Nocardiopsidaceae</taxon>
        <taxon>Nocardiopsis</taxon>
    </lineage>
</organism>